<dbReference type="EMBL" id="CAJOBA010009541">
    <property type="protein sequence ID" value="CAF3853503.1"/>
    <property type="molecule type" value="Genomic_DNA"/>
</dbReference>
<organism evidence="2 6">
    <name type="scientific">Didymodactylos carnosus</name>
    <dbReference type="NCBI Taxonomy" id="1234261"/>
    <lineage>
        <taxon>Eukaryota</taxon>
        <taxon>Metazoa</taxon>
        <taxon>Spiralia</taxon>
        <taxon>Gnathifera</taxon>
        <taxon>Rotifera</taxon>
        <taxon>Eurotatoria</taxon>
        <taxon>Bdelloidea</taxon>
        <taxon>Philodinida</taxon>
        <taxon>Philodinidae</taxon>
        <taxon>Didymodactylos</taxon>
    </lineage>
</organism>
<evidence type="ECO:0000259" key="1">
    <source>
        <dbReference type="PROSITE" id="PS50994"/>
    </source>
</evidence>
<dbReference type="InterPro" id="IPR036397">
    <property type="entry name" value="RNaseH_sf"/>
</dbReference>
<evidence type="ECO:0000313" key="3">
    <source>
        <dbReference type="EMBL" id="CAF1091976.1"/>
    </source>
</evidence>
<dbReference type="OrthoDB" id="2499658at2759"/>
<dbReference type="InterPro" id="IPR041588">
    <property type="entry name" value="Integrase_H2C2"/>
</dbReference>
<comment type="caution">
    <text evidence="2">The sequence shown here is derived from an EMBL/GenBank/DDBJ whole genome shotgun (WGS) entry which is preliminary data.</text>
</comment>
<dbReference type="Proteomes" id="UP000682733">
    <property type="component" value="Unassembled WGS sequence"/>
</dbReference>
<dbReference type="GO" id="GO:0015074">
    <property type="term" value="P:DNA integration"/>
    <property type="evidence" value="ECO:0007669"/>
    <property type="project" value="InterPro"/>
</dbReference>
<dbReference type="Proteomes" id="UP000681722">
    <property type="component" value="Unassembled WGS sequence"/>
</dbReference>
<dbReference type="EMBL" id="CAJNOQ010000459">
    <property type="protein sequence ID" value="CAF0803720.1"/>
    <property type="molecule type" value="Genomic_DNA"/>
</dbReference>
<dbReference type="GO" id="GO:0003676">
    <property type="term" value="F:nucleic acid binding"/>
    <property type="evidence" value="ECO:0007669"/>
    <property type="project" value="InterPro"/>
</dbReference>
<keyword evidence="6" id="KW-1185">Reference proteome</keyword>
<dbReference type="EMBL" id="CAJNOK010009523">
    <property type="protein sequence ID" value="CAF1091976.1"/>
    <property type="molecule type" value="Genomic_DNA"/>
</dbReference>
<protein>
    <recommendedName>
        <fullName evidence="1">Integrase catalytic domain-containing protein</fullName>
    </recommendedName>
</protein>
<dbReference type="InterPro" id="IPR001584">
    <property type="entry name" value="Integrase_cat-core"/>
</dbReference>
<dbReference type="Proteomes" id="UP000677228">
    <property type="component" value="Unassembled WGS sequence"/>
</dbReference>
<feature type="domain" description="Integrase catalytic" evidence="1">
    <location>
        <begin position="156"/>
        <end position="327"/>
    </location>
</feature>
<dbReference type="Gene3D" id="1.10.340.70">
    <property type="match status" value="1"/>
</dbReference>
<accession>A0A813T5K7</accession>
<gene>
    <name evidence="2" type="ORF">GPM918_LOCUS3659</name>
    <name evidence="3" type="ORF">OVA965_LOCUS18860</name>
    <name evidence="4" type="ORF">SRO942_LOCUS3659</name>
    <name evidence="5" type="ORF">TMI583_LOCUS18873</name>
</gene>
<dbReference type="InterPro" id="IPR012337">
    <property type="entry name" value="RNaseH-like_sf"/>
</dbReference>
<dbReference type="InterPro" id="IPR052160">
    <property type="entry name" value="Gypsy_RT_Integrase-like"/>
</dbReference>
<evidence type="ECO:0000313" key="5">
    <source>
        <dbReference type="EMBL" id="CAF3853503.1"/>
    </source>
</evidence>
<evidence type="ECO:0000313" key="6">
    <source>
        <dbReference type="Proteomes" id="UP000663829"/>
    </source>
</evidence>
<dbReference type="Proteomes" id="UP000663829">
    <property type="component" value="Unassembled WGS sequence"/>
</dbReference>
<dbReference type="Pfam" id="PF17921">
    <property type="entry name" value="Integrase_H2C2"/>
    <property type="match status" value="1"/>
</dbReference>
<dbReference type="AlphaFoldDB" id="A0A813T5K7"/>
<dbReference type="PROSITE" id="PS50994">
    <property type="entry name" value="INTEGRASE"/>
    <property type="match status" value="1"/>
</dbReference>
<dbReference type="EMBL" id="CAJOBC010000459">
    <property type="protein sequence ID" value="CAF3589035.1"/>
    <property type="molecule type" value="Genomic_DNA"/>
</dbReference>
<dbReference type="Gene3D" id="3.30.420.10">
    <property type="entry name" value="Ribonuclease H-like superfamily/Ribonuclease H"/>
    <property type="match status" value="1"/>
</dbReference>
<proteinExistence type="predicted"/>
<sequence length="589" mass="66329">MSAVASSSVTTLSSTDTSSIPCAPGITDGSEKGFFDNVEKYVASLQEKYREKTFIRKETYDKILKSLLLDKGTSSESVPTKFVFWARKNFIIQKIAGTDIVCCSKNKKPLCIYESFFNVIKECHLNVSHGGRTKTLNEINSHYSWVPRAVVEIFLRHCLPCQLRKPLKQPVVSKPIISLGVMTRLQIDLTDMRTRPDVVSADVVYCWILHCIDHFSKFTWAYPLETKSAKEVVVKLHNESEFVAKVILELKTVFPNLCFIRSRPRHIQSQGCIERANGVLNLSLGKWLQTNNITHWSEGLLPVVYGINTRTSDTTKATPYEIMFGQHPRGDSEFWKIVKDQDIVDEEHLPSPIESIQDSDVDEDISVSTSKTIDNIIDNIDHQESLHNSNVTCLPSPLNASIFQSTSQCLLNLLPSTLHVSLQQPLIVNDNPVTENLISFDSSPSPQRVSTTLFDLHNLTFSPVTCLSNENNVVLSDLQSISTAPATNSISKTNCVSQSSSSFISYNSSENNPIRHESIRRKAQDNYLEPANKRRKAYDEHLGSLAEMYKKNDCVGVRIHTVDRTNTDSKILPCLVVSKEKKDDDYVFF</sequence>
<dbReference type="PANTHER" id="PTHR47266">
    <property type="entry name" value="ENDONUCLEASE-RELATED"/>
    <property type="match status" value="1"/>
</dbReference>
<reference evidence="2" key="1">
    <citation type="submission" date="2021-02" db="EMBL/GenBank/DDBJ databases">
        <authorList>
            <person name="Nowell W R."/>
        </authorList>
    </citation>
    <scope>NUCLEOTIDE SEQUENCE</scope>
</reference>
<evidence type="ECO:0000313" key="2">
    <source>
        <dbReference type="EMBL" id="CAF0803720.1"/>
    </source>
</evidence>
<dbReference type="SUPFAM" id="SSF53098">
    <property type="entry name" value="Ribonuclease H-like"/>
    <property type="match status" value="1"/>
</dbReference>
<evidence type="ECO:0000313" key="4">
    <source>
        <dbReference type="EMBL" id="CAF3589035.1"/>
    </source>
</evidence>
<name>A0A813T5K7_9BILA</name>